<dbReference type="Pfam" id="PF00877">
    <property type="entry name" value="NLPC_P60"/>
    <property type="match status" value="1"/>
</dbReference>
<dbReference type="SUPFAM" id="SSF54001">
    <property type="entry name" value="Cysteine proteinases"/>
    <property type="match status" value="1"/>
</dbReference>
<dbReference type="InterPro" id="IPR036365">
    <property type="entry name" value="PGBD-like_sf"/>
</dbReference>
<dbReference type="EMBL" id="CP159534">
    <property type="protein sequence ID" value="XCJ71141.1"/>
    <property type="molecule type" value="Genomic_DNA"/>
</dbReference>
<name>A0AAU8ITL9_9ACTN</name>
<dbReference type="PROSITE" id="PS51935">
    <property type="entry name" value="NLPC_P60"/>
    <property type="match status" value="1"/>
</dbReference>
<keyword evidence="4" id="KW-0788">Thiol protease</keyword>
<feature type="domain" description="NlpC/P60" evidence="6">
    <location>
        <begin position="109"/>
        <end position="239"/>
    </location>
</feature>
<dbReference type="KEGG" id="stac:ABII15_14680"/>
<proteinExistence type="inferred from homology"/>
<dbReference type="GO" id="GO:0008234">
    <property type="term" value="F:cysteine-type peptidase activity"/>
    <property type="evidence" value="ECO:0007669"/>
    <property type="project" value="UniProtKB-KW"/>
</dbReference>
<dbReference type="InterPro" id="IPR036366">
    <property type="entry name" value="PGBDSf"/>
</dbReference>
<evidence type="ECO:0000256" key="4">
    <source>
        <dbReference type="ARBA" id="ARBA00022807"/>
    </source>
</evidence>
<reference evidence="7" key="1">
    <citation type="submission" date="2024-06" db="EMBL/GenBank/DDBJ databases">
        <title>Streptomyces sp. strain HUAS MG91 genome sequences.</title>
        <authorList>
            <person name="Mo P."/>
        </authorList>
    </citation>
    <scope>NUCLEOTIDE SEQUENCE</scope>
    <source>
        <strain evidence="7">HUAS MG91</strain>
    </source>
</reference>
<dbReference type="InterPro" id="IPR002477">
    <property type="entry name" value="Peptidoglycan-bd-like"/>
</dbReference>
<dbReference type="RefSeq" id="WP_353942771.1">
    <property type="nucleotide sequence ID" value="NZ_CP159534.1"/>
</dbReference>
<dbReference type="GO" id="GO:0006508">
    <property type="term" value="P:proteolysis"/>
    <property type="evidence" value="ECO:0007669"/>
    <property type="project" value="UniProtKB-KW"/>
</dbReference>
<feature type="region of interest" description="Disordered" evidence="5">
    <location>
        <begin position="60"/>
        <end position="99"/>
    </location>
</feature>
<keyword evidence="3" id="KW-0378">Hydrolase</keyword>
<gene>
    <name evidence="7" type="ORF">ABII15_14680</name>
</gene>
<dbReference type="Gene3D" id="3.90.1720.10">
    <property type="entry name" value="endopeptidase domain like (from Nostoc punctiforme)"/>
    <property type="match status" value="1"/>
</dbReference>
<feature type="region of interest" description="Disordered" evidence="5">
    <location>
        <begin position="341"/>
        <end position="360"/>
    </location>
</feature>
<accession>A0AAU8ITL9</accession>
<sequence length="434" mass="45779">MEAPVFEDFDPAGGCRCAGCVQWRRTAPPPGRTRLGARHALAVAAAAGTVIGGVQLTPAAAAGQHEARPGEPAPGDDDVTPQGGTSALHGAPGQAAGAVSLTQQTALRTTTRAAIINRAKTWVAAKVPYSMDKYWNDGYRQDCSGFVSMAWDLPGNEWTGSLAAFGTRITKAQLQPGDILLFHNPSDPEKGSHVTIFGGWTDYTRNYYIAYEQTRPGTRKQSTPYAYWSNSAKYLAYRYKGVKAGSTSGAGTSTTKFPGAGSFGPGANNAYVTQLGRLLVERGGKRFYSQGPGPRWSDADRRATQAFQKAQGWSGADADGIPGPTTWSYLVAGKGKDIPAASKGASGAKGSSATKAPAFPGRAAFRPGASGAAVTKLGEQLVKKGFGKYYAQGPTPRWGEADRRAVEAFQRAQGWRGAAADGYPGPETWRRLFS</sequence>
<comment type="similarity">
    <text evidence="1">Belongs to the peptidase C40 family.</text>
</comment>
<dbReference type="SUPFAM" id="SSF47090">
    <property type="entry name" value="PGBD-like"/>
    <property type="match status" value="2"/>
</dbReference>
<keyword evidence="2" id="KW-0645">Protease</keyword>
<evidence type="ECO:0000259" key="6">
    <source>
        <dbReference type="PROSITE" id="PS51935"/>
    </source>
</evidence>
<dbReference type="NCBIfam" id="NF038080">
    <property type="entry name" value="PG_bind_siph"/>
    <property type="match status" value="2"/>
</dbReference>
<dbReference type="InterPro" id="IPR038765">
    <property type="entry name" value="Papain-like_cys_pep_sf"/>
</dbReference>
<dbReference type="InterPro" id="IPR047763">
    <property type="entry name" value="PG_bind_dom_phiBT1-type"/>
</dbReference>
<evidence type="ECO:0000256" key="1">
    <source>
        <dbReference type="ARBA" id="ARBA00007074"/>
    </source>
</evidence>
<dbReference type="Pfam" id="PF01471">
    <property type="entry name" value="PG_binding_1"/>
    <property type="match status" value="1"/>
</dbReference>
<dbReference type="Gene3D" id="1.10.101.10">
    <property type="entry name" value="PGBD-like superfamily/PGBD"/>
    <property type="match status" value="2"/>
</dbReference>
<evidence type="ECO:0000256" key="2">
    <source>
        <dbReference type="ARBA" id="ARBA00022670"/>
    </source>
</evidence>
<protein>
    <submittedName>
        <fullName evidence="7">Peptidoglycan-binding protein</fullName>
    </submittedName>
</protein>
<dbReference type="AlphaFoldDB" id="A0AAU8ITL9"/>
<evidence type="ECO:0000256" key="5">
    <source>
        <dbReference type="SAM" id="MobiDB-lite"/>
    </source>
</evidence>
<organism evidence="7">
    <name type="scientific">Streptomyces tabacisoli</name>
    <dbReference type="NCBI Taxonomy" id="3156398"/>
    <lineage>
        <taxon>Bacteria</taxon>
        <taxon>Bacillati</taxon>
        <taxon>Actinomycetota</taxon>
        <taxon>Actinomycetes</taxon>
        <taxon>Kitasatosporales</taxon>
        <taxon>Streptomycetaceae</taxon>
        <taxon>Streptomyces</taxon>
    </lineage>
</organism>
<evidence type="ECO:0000256" key="3">
    <source>
        <dbReference type="ARBA" id="ARBA00022801"/>
    </source>
</evidence>
<evidence type="ECO:0000313" key="7">
    <source>
        <dbReference type="EMBL" id="XCJ71141.1"/>
    </source>
</evidence>
<dbReference type="InterPro" id="IPR000064">
    <property type="entry name" value="NLP_P60_dom"/>
</dbReference>